<evidence type="ECO:0000256" key="3">
    <source>
        <dbReference type="ARBA" id="ARBA00020324"/>
    </source>
</evidence>
<name>A0A1Y3BBD9_EURMA</name>
<evidence type="ECO:0000256" key="12">
    <source>
        <dbReference type="ARBA" id="ARBA00023242"/>
    </source>
</evidence>
<sequence>MCILSGCDYISNIPGVGIGRARKFFESLIENPTAENIHKILEKLPTVLNMNGKVKVTNDYIEEFIRASNTFNHQIVYSPQFDQLVYLNPLTKNVDPKELEQYGGNFFPN</sequence>
<feature type="non-terminal residue" evidence="14">
    <location>
        <position position="109"/>
    </location>
</feature>
<keyword evidence="10 13" id="KW-0267">Excision nuclease</keyword>
<comment type="function">
    <text evidence="13">5'-&gt;3' double-stranded DNA exonuclease which may also possess a cryptic 3'-&gt;5' double-stranded DNA exonuclease activity. Functions in DNA mismatch repair.</text>
</comment>
<evidence type="ECO:0000256" key="2">
    <source>
        <dbReference type="ARBA" id="ARBA00010563"/>
    </source>
</evidence>
<dbReference type="GO" id="GO:0035312">
    <property type="term" value="F:5'-3' DNA exonuclease activity"/>
    <property type="evidence" value="ECO:0007669"/>
    <property type="project" value="UniProtKB-UniRule"/>
</dbReference>
<keyword evidence="6 13" id="KW-0227">DNA damage</keyword>
<evidence type="ECO:0000256" key="7">
    <source>
        <dbReference type="ARBA" id="ARBA00022769"/>
    </source>
</evidence>
<accession>A0A1Y3BBD9</accession>
<dbReference type="GO" id="GO:0005634">
    <property type="term" value="C:nucleus"/>
    <property type="evidence" value="ECO:0007669"/>
    <property type="project" value="UniProtKB-SubCell"/>
</dbReference>
<dbReference type="PANTHER" id="PTHR11081">
    <property type="entry name" value="FLAP ENDONUCLEASE FAMILY MEMBER"/>
    <property type="match status" value="1"/>
</dbReference>
<organism evidence="14 15">
    <name type="scientific">Euroglyphus maynei</name>
    <name type="common">Mayne's house dust mite</name>
    <dbReference type="NCBI Taxonomy" id="6958"/>
    <lineage>
        <taxon>Eukaryota</taxon>
        <taxon>Metazoa</taxon>
        <taxon>Ecdysozoa</taxon>
        <taxon>Arthropoda</taxon>
        <taxon>Chelicerata</taxon>
        <taxon>Arachnida</taxon>
        <taxon>Acari</taxon>
        <taxon>Acariformes</taxon>
        <taxon>Sarcoptiformes</taxon>
        <taxon>Astigmata</taxon>
        <taxon>Psoroptidia</taxon>
        <taxon>Analgoidea</taxon>
        <taxon>Pyroglyphidae</taxon>
        <taxon>Pyroglyphinae</taxon>
        <taxon>Euroglyphus</taxon>
    </lineage>
</organism>
<dbReference type="Proteomes" id="UP000194236">
    <property type="component" value="Unassembled WGS sequence"/>
</dbReference>
<comment type="caution">
    <text evidence="14">The sequence shown here is derived from an EMBL/GenBank/DDBJ whole genome shotgun (WGS) entry which is preliminary data.</text>
</comment>
<evidence type="ECO:0000256" key="1">
    <source>
        <dbReference type="ARBA" id="ARBA00004123"/>
    </source>
</evidence>
<dbReference type="OrthoDB" id="26491at2759"/>
<dbReference type="EC" id="3.1.-.-" evidence="13"/>
<evidence type="ECO:0000256" key="4">
    <source>
        <dbReference type="ARBA" id="ARBA00022722"/>
    </source>
</evidence>
<evidence type="ECO:0000313" key="14">
    <source>
        <dbReference type="EMBL" id="OTF77218.1"/>
    </source>
</evidence>
<keyword evidence="7 13" id="KW-0228">DNA excision</keyword>
<evidence type="ECO:0000256" key="10">
    <source>
        <dbReference type="ARBA" id="ARBA00022881"/>
    </source>
</evidence>
<reference evidence="14 15" key="1">
    <citation type="submission" date="2017-03" db="EMBL/GenBank/DDBJ databases">
        <title>Genome Survey of Euroglyphus maynei.</title>
        <authorList>
            <person name="Arlian L.G."/>
            <person name="Morgan M.S."/>
            <person name="Rider S.D."/>
        </authorList>
    </citation>
    <scope>NUCLEOTIDE SEQUENCE [LARGE SCALE GENOMIC DNA]</scope>
    <source>
        <strain evidence="14">Arlian Lab</strain>
        <tissue evidence="14">Whole body</tissue>
    </source>
</reference>
<keyword evidence="8 13" id="KW-0378">Hydrolase</keyword>
<keyword evidence="11 13" id="KW-0234">DNA repair</keyword>
<dbReference type="GO" id="GO:0046872">
    <property type="term" value="F:metal ion binding"/>
    <property type="evidence" value="ECO:0007669"/>
    <property type="project" value="UniProtKB-UniRule"/>
</dbReference>
<dbReference type="AlphaFoldDB" id="A0A1Y3BBD9"/>
<dbReference type="GO" id="GO:0017108">
    <property type="term" value="F:5'-flap endonuclease activity"/>
    <property type="evidence" value="ECO:0007669"/>
    <property type="project" value="TreeGrafter"/>
</dbReference>
<keyword evidence="13" id="KW-0269">Exonuclease</keyword>
<comment type="similarity">
    <text evidence="2 13">Belongs to the XPG/RAD2 endonuclease family. EXO1 subfamily.</text>
</comment>
<evidence type="ECO:0000256" key="8">
    <source>
        <dbReference type="ARBA" id="ARBA00022801"/>
    </source>
</evidence>
<dbReference type="InterPro" id="IPR036279">
    <property type="entry name" value="5-3_exonuclease_C_sf"/>
</dbReference>
<keyword evidence="12 13" id="KW-0539">Nucleus</keyword>
<evidence type="ECO:0000256" key="13">
    <source>
        <dbReference type="RuleBase" id="RU910737"/>
    </source>
</evidence>
<evidence type="ECO:0000256" key="6">
    <source>
        <dbReference type="ARBA" id="ARBA00022763"/>
    </source>
</evidence>
<dbReference type="FunFam" id="1.10.150.20:FF:000011">
    <property type="entry name" value="exonuclease 1"/>
    <property type="match status" value="1"/>
</dbReference>
<keyword evidence="13" id="KW-0238">DNA-binding</keyword>
<evidence type="ECO:0000256" key="9">
    <source>
        <dbReference type="ARBA" id="ARBA00022842"/>
    </source>
</evidence>
<comment type="cofactor">
    <cofactor evidence="13">
        <name>Mg(2+)</name>
        <dbReference type="ChEBI" id="CHEBI:18420"/>
    </cofactor>
    <text evidence="13">Binds 2 magnesium ions per subunit. They probably participate in the reaction catalyzed by the enzyme. May bind an additional third magnesium ion after substrate binding.</text>
</comment>
<proteinExistence type="inferred from homology"/>
<gene>
    <name evidence="14" type="ORF">BLA29_013084</name>
</gene>
<keyword evidence="15" id="KW-1185">Reference proteome</keyword>
<dbReference type="PANTHER" id="PTHR11081:SF8">
    <property type="entry name" value="EXONUCLEASE 1"/>
    <property type="match status" value="1"/>
</dbReference>
<keyword evidence="9 13" id="KW-0460">Magnesium</keyword>
<keyword evidence="5 13" id="KW-0479">Metal-binding</keyword>
<evidence type="ECO:0000256" key="11">
    <source>
        <dbReference type="ARBA" id="ARBA00023204"/>
    </source>
</evidence>
<evidence type="ECO:0000256" key="5">
    <source>
        <dbReference type="ARBA" id="ARBA00022723"/>
    </source>
</evidence>
<evidence type="ECO:0000313" key="15">
    <source>
        <dbReference type="Proteomes" id="UP000194236"/>
    </source>
</evidence>
<comment type="subcellular location">
    <subcellularLocation>
        <location evidence="1 13">Nucleus</location>
    </subcellularLocation>
</comment>
<dbReference type="InterPro" id="IPR006084">
    <property type="entry name" value="XPG/Rad2"/>
</dbReference>
<keyword evidence="4 13" id="KW-0540">Nuclease</keyword>
<dbReference type="GO" id="GO:0003677">
    <property type="term" value="F:DNA binding"/>
    <property type="evidence" value="ECO:0007669"/>
    <property type="project" value="UniProtKB-UniRule"/>
</dbReference>
<protein>
    <recommendedName>
        <fullName evidence="3 13">Exonuclease 1</fullName>
        <ecNumber evidence="13">3.1.-.-</ecNumber>
    </recommendedName>
</protein>
<dbReference type="Gene3D" id="1.10.150.20">
    <property type="entry name" value="5' to 3' exonuclease, C-terminal subdomain"/>
    <property type="match status" value="1"/>
</dbReference>
<dbReference type="SUPFAM" id="SSF47807">
    <property type="entry name" value="5' to 3' exonuclease, C-terminal subdomain"/>
    <property type="match status" value="1"/>
</dbReference>
<dbReference type="GO" id="GO:0006281">
    <property type="term" value="P:DNA repair"/>
    <property type="evidence" value="ECO:0007669"/>
    <property type="project" value="UniProtKB-UniRule"/>
</dbReference>
<dbReference type="EMBL" id="MUJZ01033810">
    <property type="protein sequence ID" value="OTF77218.1"/>
    <property type="molecule type" value="Genomic_DNA"/>
</dbReference>